<dbReference type="EMBL" id="JAJSOF020000001">
    <property type="protein sequence ID" value="KAJ4451765.1"/>
    <property type="molecule type" value="Genomic_DNA"/>
</dbReference>
<reference evidence="1 2" key="1">
    <citation type="journal article" date="2022" name="Allergy">
        <title>Genome assembly and annotation of Periplaneta americana reveal a comprehensive cockroach allergen profile.</title>
        <authorList>
            <person name="Wang L."/>
            <person name="Xiong Q."/>
            <person name="Saelim N."/>
            <person name="Wang L."/>
            <person name="Nong W."/>
            <person name="Wan A.T."/>
            <person name="Shi M."/>
            <person name="Liu X."/>
            <person name="Cao Q."/>
            <person name="Hui J.H.L."/>
            <person name="Sookrung N."/>
            <person name="Leung T.F."/>
            <person name="Tungtrongchitr A."/>
            <person name="Tsui S.K.W."/>
        </authorList>
    </citation>
    <scope>NUCLEOTIDE SEQUENCE [LARGE SCALE GENOMIC DNA]</scope>
    <source>
        <strain evidence="1">PWHHKU_190912</strain>
    </source>
</reference>
<keyword evidence="2" id="KW-1185">Reference proteome</keyword>
<evidence type="ECO:0000313" key="1">
    <source>
        <dbReference type="EMBL" id="KAJ4451765.1"/>
    </source>
</evidence>
<protein>
    <recommendedName>
        <fullName evidence="3">HTH iclR-type domain-containing protein</fullName>
    </recommendedName>
</protein>
<gene>
    <name evidence="1" type="ORF">ANN_03237</name>
</gene>
<dbReference type="PANTHER" id="PTHR47326:SF1">
    <property type="entry name" value="HTH PSQ-TYPE DOMAIN-CONTAINING PROTEIN"/>
    <property type="match status" value="1"/>
</dbReference>
<evidence type="ECO:0008006" key="3">
    <source>
        <dbReference type="Google" id="ProtNLM"/>
    </source>
</evidence>
<dbReference type="Proteomes" id="UP001148838">
    <property type="component" value="Unassembled WGS sequence"/>
</dbReference>
<accession>A0ABQ8TYK9</accession>
<sequence length="210" mass="24799">MWILPTCKSIYEWDRTLRENGSFISKTGKHSKKHVAEMTVGQVRESFARSPSKSIRQISRELQIPRSTVHKFLRKRLRMRAYKLQLLHQLKPDYCRKRANFCDEMIRRIDENPRKVRNLIDLRHCIIQAVKLITPDMLVNTWREVEYHFSTCRAINGAHEKKKKKKNCFDVTEKPEEPKKIPVLSGQQAPVLQAQHANTWGGMEVKEHDK</sequence>
<name>A0ABQ8TYK9_PERAM</name>
<organism evidence="1 2">
    <name type="scientific">Periplaneta americana</name>
    <name type="common">American cockroach</name>
    <name type="synonym">Blatta americana</name>
    <dbReference type="NCBI Taxonomy" id="6978"/>
    <lineage>
        <taxon>Eukaryota</taxon>
        <taxon>Metazoa</taxon>
        <taxon>Ecdysozoa</taxon>
        <taxon>Arthropoda</taxon>
        <taxon>Hexapoda</taxon>
        <taxon>Insecta</taxon>
        <taxon>Pterygota</taxon>
        <taxon>Neoptera</taxon>
        <taxon>Polyneoptera</taxon>
        <taxon>Dictyoptera</taxon>
        <taxon>Blattodea</taxon>
        <taxon>Blattoidea</taxon>
        <taxon>Blattidae</taxon>
        <taxon>Blattinae</taxon>
        <taxon>Periplaneta</taxon>
    </lineage>
</organism>
<proteinExistence type="predicted"/>
<comment type="caution">
    <text evidence="1">The sequence shown here is derived from an EMBL/GenBank/DDBJ whole genome shotgun (WGS) entry which is preliminary data.</text>
</comment>
<dbReference type="PANTHER" id="PTHR47326">
    <property type="entry name" value="TRANSPOSABLE ELEMENT TC3 TRANSPOSASE-LIKE PROTEIN"/>
    <property type="match status" value="1"/>
</dbReference>
<evidence type="ECO:0000313" key="2">
    <source>
        <dbReference type="Proteomes" id="UP001148838"/>
    </source>
</evidence>